<dbReference type="GeneID" id="92085038"/>
<evidence type="ECO:0000313" key="1">
    <source>
        <dbReference type="EMBL" id="KAK8091061.1"/>
    </source>
</evidence>
<name>A0ABR1X6L2_9PEZI</name>
<organism evidence="1 2">
    <name type="scientific">Apiospora phragmitis</name>
    <dbReference type="NCBI Taxonomy" id="2905665"/>
    <lineage>
        <taxon>Eukaryota</taxon>
        <taxon>Fungi</taxon>
        <taxon>Dikarya</taxon>
        <taxon>Ascomycota</taxon>
        <taxon>Pezizomycotina</taxon>
        <taxon>Sordariomycetes</taxon>
        <taxon>Xylariomycetidae</taxon>
        <taxon>Amphisphaeriales</taxon>
        <taxon>Apiosporaceae</taxon>
        <taxon>Apiospora</taxon>
    </lineage>
</organism>
<dbReference type="RefSeq" id="XP_066722607.1">
    <property type="nucleotide sequence ID" value="XM_066851975.1"/>
</dbReference>
<proteinExistence type="predicted"/>
<evidence type="ECO:0000313" key="2">
    <source>
        <dbReference type="Proteomes" id="UP001480595"/>
    </source>
</evidence>
<gene>
    <name evidence="1" type="ORF">PG994_000566</name>
</gene>
<dbReference type="EMBL" id="JAQQWL010000001">
    <property type="protein sequence ID" value="KAK8091061.1"/>
    <property type="molecule type" value="Genomic_DNA"/>
</dbReference>
<sequence>MAVLKEKTVMNTKPEPDDPPVVCAVAMCNEVATRTFSKNKFEARLCPCHQRFIYTLPFMHRCQYSQSLVDDKIMHGSVLYFPLAAPRSPR</sequence>
<dbReference type="Proteomes" id="UP001480595">
    <property type="component" value="Unassembled WGS sequence"/>
</dbReference>
<comment type="caution">
    <text evidence="1">The sequence shown here is derived from an EMBL/GenBank/DDBJ whole genome shotgun (WGS) entry which is preliminary data.</text>
</comment>
<accession>A0ABR1X6L2</accession>
<keyword evidence="2" id="KW-1185">Reference proteome</keyword>
<protein>
    <submittedName>
        <fullName evidence="1">Uncharacterized protein</fullName>
    </submittedName>
</protein>
<reference evidence="1 2" key="1">
    <citation type="submission" date="2023-01" db="EMBL/GenBank/DDBJ databases">
        <title>Analysis of 21 Apiospora genomes using comparative genomics revels a genus with tremendous synthesis potential of carbohydrate active enzymes and secondary metabolites.</title>
        <authorList>
            <person name="Sorensen T."/>
        </authorList>
    </citation>
    <scope>NUCLEOTIDE SEQUENCE [LARGE SCALE GENOMIC DNA]</scope>
    <source>
        <strain evidence="1 2">CBS 135458</strain>
    </source>
</reference>